<dbReference type="RefSeq" id="WP_206252307.1">
    <property type="nucleotide sequence ID" value="NZ_CP071060.1"/>
</dbReference>
<feature type="chain" id="PRO_5047152376" description="ABC-type transport auxiliary lipoprotein component domain-containing protein" evidence="1">
    <location>
        <begin position="21"/>
        <end position="200"/>
    </location>
</feature>
<accession>A0ABX7M3R1</accession>
<dbReference type="Gene3D" id="3.40.50.10610">
    <property type="entry name" value="ABC-type transport auxiliary lipoprotein component"/>
    <property type="match status" value="1"/>
</dbReference>
<reference evidence="2 3" key="1">
    <citation type="submission" date="2021-02" db="EMBL/GenBank/DDBJ databases">
        <title>Niveibacterium changnyeongensis HC41.</title>
        <authorList>
            <person name="Kang M."/>
        </authorList>
    </citation>
    <scope>NUCLEOTIDE SEQUENCE [LARGE SCALE GENOMIC DNA]</scope>
    <source>
        <strain evidence="2 3">HC41</strain>
    </source>
</reference>
<evidence type="ECO:0000313" key="2">
    <source>
        <dbReference type="EMBL" id="QSI75070.1"/>
    </source>
</evidence>
<evidence type="ECO:0000313" key="3">
    <source>
        <dbReference type="Proteomes" id="UP000663570"/>
    </source>
</evidence>
<dbReference type="EMBL" id="CP071060">
    <property type="protein sequence ID" value="QSI75070.1"/>
    <property type="molecule type" value="Genomic_DNA"/>
</dbReference>
<evidence type="ECO:0008006" key="4">
    <source>
        <dbReference type="Google" id="ProtNLM"/>
    </source>
</evidence>
<organism evidence="2 3">
    <name type="scientific">Niveibacterium microcysteis</name>
    <dbReference type="NCBI Taxonomy" id="2811415"/>
    <lineage>
        <taxon>Bacteria</taxon>
        <taxon>Pseudomonadati</taxon>
        <taxon>Pseudomonadota</taxon>
        <taxon>Betaproteobacteria</taxon>
        <taxon>Rhodocyclales</taxon>
        <taxon>Rhodocyclaceae</taxon>
        <taxon>Niveibacterium</taxon>
    </lineage>
</organism>
<dbReference type="PROSITE" id="PS51257">
    <property type="entry name" value="PROKAR_LIPOPROTEIN"/>
    <property type="match status" value="1"/>
</dbReference>
<gene>
    <name evidence="2" type="ORF">JY500_11050</name>
</gene>
<evidence type="ECO:0000256" key="1">
    <source>
        <dbReference type="SAM" id="SignalP"/>
    </source>
</evidence>
<proteinExistence type="predicted"/>
<sequence length="200" mass="21219">MKILTMRKFLGFVFPVLALAACTSLPAETGPSAVHDLGLPVLAGSAPSPLPLRRVEVLGNAALGGLAMQYRYAEDQTTRRLNYADNRWSATPAQLLEGVVSRMLSGPTQPSRCKLTLRLDEFVQVFARDGSSAGYIAGSFLLIGERADEVLAQTPFEARLAAPSADASGGAQALRGASEMVGRQAARWLATQDARRCTAG</sequence>
<protein>
    <recommendedName>
        <fullName evidence="4">ABC-type transport auxiliary lipoprotein component domain-containing protein</fullName>
    </recommendedName>
</protein>
<feature type="signal peptide" evidence="1">
    <location>
        <begin position="1"/>
        <end position="20"/>
    </location>
</feature>
<dbReference type="Proteomes" id="UP000663570">
    <property type="component" value="Chromosome"/>
</dbReference>
<name>A0ABX7M3R1_9RHOO</name>
<dbReference type="SUPFAM" id="SSF159594">
    <property type="entry name" value="XCC0632-like"/>
    <property type="match status" value="1"/>
</dbReference>
<keyword evidence="1" id="KW-0732">Signal</keyword>
<keyword evidence="3" id="KW-1185">Reference proteome</keyword>